<dbReference type="Proteomes" id="UP000184050">
    <property type="component" value="Unassembled WGS sequence"/>
</dbReference>
<evidence type="ECO:0000313" key="3">
    <source>
        <dbReference type="Proteomes" id="UP000184050"/>
    </source>
</evidence>
<dbReference type="EMBL" id="FQZE01000003">
    <property type="protein sequence ID" value="SHI57969.1"/>
    <property type="molecule type" value="Genomic_DNA"/>
</dbReference>
<accession>A0A1M6CAC7</accession>
<dbReference type="AlphaFoldDB" id="A0A1M6CAC7"/>
<dbReference type="RefSeq" id="WP_073165499.1">
    <property type="nucleotide sequence ID" value="NZ_FQZE01000003.1"/>
</dbReference>
<dbReference type="GO" id="GO:0012506">
    <property type="term" value="C:vesicle membrane"/>
    <property type="evidence" value="ECO:0007669"/>
    <property type="project" value="InterPro"/>
</dbReference>
<proteinExistence type="predicted"/>
<protein>
    <submittedName>
        <fullName evidence="2">Transcriptional regulator/antitoxin, MazE</fullName>
    </submittedName>
</protein>
<dbReference type="OrthoDB" id="9795766at2"/>
<evidence type="ECO:0000313" key="2">
    <source>
        <dbReference type="EMBL" id="SHI57969.1"/>
    </source>
</evidence>
<name>A0A1M6CAC7_9BACT</name>
<keyword evidence="3" id="KW-1185">Reference proteome</keyword>
<reference evidence="2 3" key="1">
    <citation type="submission" date="2016-11" db="EMBL/GenBank/DDBJ databases">
        <authorList>
            <person name="Jaros S."/>
            <person name="Januszkiewicz K."/>
            <person name="Wedrychowicz H."/>
        </authorList>
    </citation>
    <scope>NUCLEOTIDE SEQUENCE [LARGE SCALE GENOMIC DNA]</scope>
    <source>
        <strain evidence="2 3">DSM 27063</strain>
    </source>
</reference>
<gene>
    <name evidence="2" type="ORF">SAMN05444280_103194</name>
</gene>
<organism evidence="2 3">
    <name type="scientific">Tangfeifania diversioriginum</name>
    <dbReference type="NCBI Taxonomy" id="1168035"/>
    <lineage>
        <taxon>Bacteria</taxon>
        <taxon>Pseudomonadati</taxon>
        <taxon>Bacteroidota</taxon>
        <taxon>Bacteroidia</taxon>
        <taxon>Marinilabiliales</taxon>
        <taxon>Prolixibacteraceae</taxon>
        <taxon>Tangfeifania</taxon>
    </lineage>
</organism>
<dbReference type="Gene3D" id="2.10.260.10">
    <property type="match status" value="1"/>
</dbReference>
<dbReference type="PROSITE" id="PS00234">
    <property type="entry name" value="GAS_VESICLE_A_1"/>
    <property type="match status" value="1"/>
</dbReference>
<feature type="domain" description="SpoVT-AbrB" evidence="1">
    <location>
        <begin position="6"/>
        <end position="49"/>
    </location>
</feature>
<dbReference type="InterPro" id="IPR018493">
    <property type="entry name" value="GvpA-like_CS"/>
</dbReference>
<dbReference type="InterPro" id="IPR037914">
    <property type="entry name" value="SpoVT-AbrB_sf"/>
</dbReference>
<dbReference type="SMART" id="SM00966">
    <property type="entry name" value="SpoVT_AbrB"/>
    <property type="match status" value="1"/>
</dbReference>
<dbReference type="SUPFAM" id="SSF89447">
    <property type="entry name" value="AbrB/MazE/MraZ-like"/>
    <property type="match status" value="1"/>
</dbReference>
<evidence type="ECO:0000259" key="1">
    <source>
        <dbReference type="SMART" id="SM00966"/>
    </source>
</evidence>
<dbReference type="GO" id="GO:0003677">
    <property type="term" value="F:DNA binding"/>
    <property type="evidence" value="ECO:0007669"/>
    <property type="project" value="InterPro"/>
</dbReference>
<sequence>MEISVIKIGNSKGIRLSKTLLDRYNIKDTVDLIMDKGQIILKPIAKPRKGWEKAFEKMAKSGDDNLLFDDVFDDENLEEWK</sequence>
<dbReference type="STRING" id="1168035.SAMN05444280_103194"/>
<dbReference type="GO" id="GO:0005198">
    <property type="term" value="F:structural molecule activity"/>
    <property type="evidence" value="ECO:0007669"/>
    <property type="project" value="InterPro"/>
</dbReference>
<dbReference type="InterPro" id="IPR007159">
    <property type="entry name" value="SpoVT-AbrB_dom"/>
</dbReference>